<feature type="compositionally biased region" description="Basic and acidic residues" evidence="14">
    <location>
        <begin position="409"/>
        <end position="427"/>
    </location>
</feature>
<evidence type="ECO:0000256" key="7">
    <source>
        <dbReference type="ARBA" id="ARBA00023004"/>
    </source>
</evidence>
<evidence type="ECO:0000313" key="18">
    <source>
        <dbReference type="EMBL" id="TVM34109.1"/>
    </source>
</evidence>
<dbReference type="InterPro" id="IPR005839">
    <property type="entry name" value="Methylthiotransferase"/>
</dbReference>
<protein>
    <recommendedName>
        <fullName evidence="10 13">tRNA-2-methylthio-N(6)-dimethylallyladenosine synthase</fullName>
        <ecNumber evidence="9 13">2.8.4.3</ecNumber>
    </recommendedName>
    <alternativeName>
        <fullName evidence="12 13">(Dimethylallyl)adenosine tRNA methylthiotransferase MiaB</fullName>
    </alternativeName>
    <alternativeName>
        <fullName evidence="11 13">tRNA-i(6)A37 methylthiotransferase</fullName>
    </alternativeName>
</protein>
<keyword evidence="6 13" id="KW-0479">Metal-binding</keyword>
<keyword evidence="13" id="KW-0819">tRNA processing</keyword>
<evidence type="ECO:0000313" key="19">
    <source>
        <dbReference type="Proteomes" id="UP000434052"/>
    </source>
</evidence>
<reference evidence="17 20" key="2">
    <citation type="submission" date="2019-04" db="EMBL/GenBank/DDBJ databases">
        <title>Isolation and culture of sulfate reducing bacteria from the cold seep of the South China Sea.</title>
        <authorList>
            <person name="Sun C."/>
            <person name="Liu R."/>
        </authorList>
    </citation>
    <scope>NUCLEOTIDE SEQUENCE [LARGE SCALE GENOMIC DNA]</scope>
    <source>
        <strain evidence="17 20">CS1</strain>
    </source>
</reference>
<feature type="binding site" evidence="13">
    <location>
        <position position="57"/>
    </location>
    <ligand>
        <name>[4Fe-4S] cluster</name>
        <dbReference type="ChEBI" id="CHEBI:49883"/>
        <label>1</label>
    </ligand>
</feature>
<dbReference type="HAMAP" id="MF_01864">
    <property type="entry name" value="tRNA_metthiotr_MiaB"/>
    <property type="match status" value="1"/>
</dbReference>
<feature type="domain" description="Radical SAM core" evidence="16">
    <location>
        <begin position="159"/>
        <end position="391"/>
    </location>
</feature>
<feature type="binding site" evidence="13">
    <location>
        <position position="21"/>
    </location>
    <ligand>
        <name>[4Fe-4S] cluster</name>
        <dbReference type="ChEBI" id="CHEBI:49883"/>
        <label>1</label>
    </ligand>
</feature>
<dbReference type="PROSITE" id="PS01278">
    <property type="entry name" value="MTTASE_RADICAL"/>
    <property type="match status" value="1"/>
</dbReference>
<evidence type="ECO:0000256" key="10">
    <source>
        <dbReference type="ARBA" id="ARBA00068570"/>
    </source>
</evidence>
<evidence type="ECO:0000256" key="12">
    <source>
        <dbReference type="ARBA" id="ARBA00081141"/>
    </source>
</evidence>
<organism evidence="18 19">
    <name type="scientific">Oceanidesulfovibrio marinus</name>
    <dbReference type="NCBI Taxonomy" id="370038"/>
    <lineage>
        <taxon>Bacteria</taxon>
        <taxon>Pseudomonadati</taxon>
        <taxon>Thermodesulfobacteriota</taxon>
        <taxon>Desulfovibrionia</taxon>
        <taxon>Desulfovibrionales</taxon>
        <taxon>Desulfovibrionaceae</taxon>
        <taxon>Oceanidesulfovibrio</taxon>
    </lineage>
</organism>
<keyword evidence="4 13" id="KW-0808">Transferase</keyword>
<evidence type="ECO:0000256" key="6">
    <source>
        <dbReference type="ARBA" id="ARBA00022723"/>
    </source>
</evidence>
<keyword evidence="2 13" id="KW-0004">4Fe-4S</keyword>
<evidence type="ECO:0000259" key="15">
    <source>
        <dbReference type="PROSITE" id="PS51449"/>
    </source>
</evidence>
<comment type="similarity">
    <text evidence="13">Belongs to the methylthiotransferase family. MiaB subfamily.</text>
</comment>
<dbReference type="InterPro" id="IPR020612">
    <property type="entry name" value="Methylthiotransferase_CS"/>
</dbReference>
<evidence type="ECO:0000256" key="14">
    <source>
        <dbReference type="SAM" id="MobiDB-lite"/>
    </source>
</evidence>
<feature type="domain" description="MTTase N-terminal" evidence="15">
    <location>
        <begin position="12"/>
        <end position="128"/>
    </location>
</feature>
<dbReference type="InterPro" id="IPR006638">
    <property type="entry name" value="Elp3/MiaA/NifB-like_rSAM"/>
</dbReference>
<dbReference type="InterPro" id="IPR006463">
    <property type="entry name" value="MiaB_methiolase"/>
</dbReference>
<evidence type="ECO:0000256" key="1">
    <source>
        <dbReference type="ARBA" id="ARBA00003234"/>
    </source>
</evidence>
<proteinExistence type="inferred from homology"/>
<evidence type="ECO:0000256" key="11">
    <source>
        <dbReference type="ARBA" id="ARBA00080698"/>
    </source>
</evidence>
<feature type="binding site" evidence="13">
    <location>
        <position position="91"/>
    </location>
    <ligand>
        <name>[4Fe-4S] cluster</name>
        <dbReference type="ChEBI" id="CHEBI:49883"/>
        <label>1</label>
    </ligand>
</feature>
<dbReference type="Pfam" id="PF00919">
    <property type="entry name" value="UPF0004"/>
    <property type="match status" value="1"/>
</dbReference>
<evidence type="ECO:0000256" key="2">
    <source>
        <dbReference type="ARBA" id="ARBA00022485"/>
    </source>
</evidence>
<dbReference type="PROSITE" id="PS51918">
    <property type="entry name" value="RADICAL_SAM"/>
    <property type="match status" value="1"/>
</dbReference>
<dbReference type="GO" id="GO:0035597">
    <property type="term" value="F:tRNA-2-methylthio-N(6)-dimethylallyladenosine(37) synthase activity"/>
    <property type="evidence" value="ECO:0007669"/>
    <property type="project" value="UniProtKB-EC"/>
</dbReference>
<evidence type="ECO:0000313" key="20">
    <source>
        <dbReference type="Proteomes" id="UP000503251"/>
    </source>
</evidence>
<evidence type="ECO:0000256" key="8">
    <source>
        <dbReference type="ARBA" id="ARBA00023014"/>
    </source>
</evidence>
<dbReference type="InterPro" id="IPR023404">
    <property type="entry name" value="rSAM_horseshoe"/>
</dbReference>
<keyword evidence="20" id="KW-1185">Reference proteome</keyword>
<dbReference type="InterPro" id="IPR007197">
    <property type="entry name" value="rSAM"/>
</dbReference>
<dbReference type="SUPFAM" id="SSF102114">
    <property type="entry name" value="Radical SAM enzymes"/>
    <property type="match status" value="1"/>
</dbReference>
<dbReference type="PANTHER" id="PTHR43020">
    <property type="entry name" value="CDK5 REGULATORY SUBUNIT-ASSOCIATED PROTEIN 1"/>
    <property type="match status" value="1"/>
</dbReference>
<reference evidence="18 19" key="1">
    <citation type="submission" date="2018-06" db="EMBL/GenBank/DDBJ databases">
        <title>Complete genome of Desulfovibrio marinus P48SEP.</title>
        <authorList>
            <person name="Crispim J.S."/>
            <person name="Vidigal P.M.P."/>
            <person name="Silva L.C.F."/>
            <person name="Araujo L.C."/>
            <person name="Laguardia C.N."/>
            <person name="Dias R.S."/>
            <person name="Sousa M.P."/>
            <person name="Paula S.O."/>
            <person name="Silva C."/>
        </authorList>
    </citation>
    <scope>NUCLEOTIDE SEQUENCE [LARGE SCALE GENOMIC DNA]</scope>
    <source>
        <strain evidence="18 19">P48SEP</strain>
    </source>
</reference>
<keyword evidence="5 13" id="KW-0949">S-adenosyl-L-methionine</keyword>
<name>A0A6P1ZK06_9BACT</name>
<comment type="catalytic activity">
    <reaction evidence="13">
        <text>N(6)-dimethylallyladenosine(37) in tRNA + (sulfur carrier)-SH + AH2 + 2 S-adenosyl-L-methionine = 2-methylsulfanyl-N(6)-dimethylallyladenosine(37) in tRNA + (sulfur carrier)-H + 5'-deoxyadenosine + L-methionine + A + S-adenosyl-L-homocysteine + 2 H(+)</text>
        <dbReference type="Rhea" id="RHEA:37067"/>
        <dbReference type="Rhea" id="RHEA-COMP:10375"/>
        <dbReference type="Rhea" id="RHEA-COMP:10376"/>
        <dbReference type="Rhea" id="RHEA-COMP:14737"/>
        <dbReference type="Rhea" id="RHEA-COMP:14739"/>
        <dbReference type="ChEBI" id="CHEBI:13193"/>
        <dbReference type="ChEBI" id="CHEBI:15378"/>
        <dbReference type="ChEBI" id="CHEBI:17319"/>
        <dbReference type="ChEBI" id="CHEBI:17499"/>
        <dbReference type="ChEBI" id="CHEBI:29917"/>
        <dbReference type="ChEBI" id="CHEBI:57844"/>
        <dbReference type="ChEBI" id="CHEBI:57856"/>
        <dbReference type="ChEBI" id="CHEBI:59789"/>
        <dbReference type="ChEBI" id="CHEBI:64428"/>
        <dbReference type="ChEBI" id="CHEBI:74415"/>
        <dbReference type="ChEBI" id="CHEBI:74417"/>
        <dbReference type="EC" id="2.8.4.3"/>
    </reaction>
</comment>
<comment type="function">
    <text evidence="1 13">Catalyzes the methylthiolation of N6-(dimethylallyl)adenosine (i(6)A), leading to the formation of 2-methylthio-N6-(dimethylallyl)adenosine (ms(2)i(6)A) at position 37 in tRNAs that read codons beginning with uridine.</text>
</comment>
<dbReference type="SFLD" id="SFLDG01082">
    <property type="entry name" value="B12-binding_domain_containing"/>
    <property type="match status" value="1"/>
</dbReference>
<dbReference type="SMART" id="SM00729">
    <property type="entry name" value="Elp3"/>
    <property type="match status" value="1"/>
</dbReference>
<dbReference type="OrthoDB" id="9805215at2"/>
<evidence type="ECO:0000256" key="9">
    <source>
        <dbReference type="ARBA" id="ARBA00033765"/>
    </source>
</evidence>
<keyword evidence="8 13" id="KW-0411">Iron-sulfur</keyword>
<dbReference type="Proteomes" id="UP000434052">
    <property type="component" value="Unassembled WGS sequence"/>
</dbReference>
<dbReference type="InterPro" id="IPR058240">
    <property type="entry name" value="rSAM_sf"/>
</dbReference>
<dbReference type="GO" id="GO:0051539">
    <property type="term" value="F:4 iron, 4 sulfur cluster binding"/>
    <property type="evidence" value="ECO:0007669"/>
    <property type="project" value="UniProtKB-UniRule"/>
</dbReference>
<dbReference type="Gene3D" id="3.80.30.20">
    <property type="entry name" value="tm_1862 like domain"/>
    <property type="match status" value="1"/>
</dbReference>
<dbReference type="Proteomes" id="UP000503251">
    <property type="component" value="Chromosome"/>
</dbReference>
<comment type="cofactor">
    <cofactor evidence="13">
        <name>[4Fe-4S] cluster</name>
        <dbReference type="ChEBI" id="CHEBI:49883"/>
    </cofactor>
    <text evidence="13">Binds 2 [4Fe-4S] clusters. One cluster is coordinated with 3 cysteines and an exchangeable S-adenosyl-L-methionine.</text>
</comment>
<dbReference type="SFLD" id="SFLDF00273">
    <property type="entry name" value="(dimethylallyl)adenosine_tRNA"/>
    <property type="match status" value="1"/>
</dbReference>
<dbReference type="SFLD" id="SFLDS00029">
    <property type="entry name" value="Radical_SAM"/>
    <property type="match status" value="1"/>
</dbReference>
<dbReference type="InterPro" id="IPR038135">
    <property type="entry name" value="Methylthiotransferase_N_sf"/>
</dbReference>
<dbReference type="CDD" id="cd01335">
    <property type="entry name" value="Radical_SAM"/>
    <property type="match status" value="1"/>
</dbReference>
<feature type="region of interest" description="Disordered" evidence="14">
    <location>
        <begin position="409"/>
        <end position="436"/>
    </location>
</feature>
<feature type="binding site" evidence="13">
    <location>
        <position position="173"/>
    </location>
    <ligand>
        <name>[4Fe-4S] cluster</name>
        <dbReference type="ChEBI" id="CHEBI:49883"/>
        <label>2</label>
        <note>4Fe-4S-S-AdoMet</note>
    </ligand>
</feature>
<feature type="binding site" evidence="13">
    <location>
        <position position="180"/>
    </location>
    <ligand>
        <name>[4Fe-4S] cluster</name>
        <dbReference type="ChEBI" id="CHEBI:49883"/>
        <label>2</label>
        <note>4Fe-4S-S-AdoMet</note>
    </ligand>
</feature>
<dbReference type="NCBIfam" id="TIGR00089">
    <property type="entry name" value="MiaB/RimO family radical SAM methylthiotransferase"/>
    <property type="match status" value="1"/>
</dbReference>
<feature type="binding site" evidence="13">
    <location>
        <position position="177"/>
    </location>
    <ligand>
        <name>[4Fe-4S] cluster</name>
        <dbReference type="ChEBI" id="CHEBI:49883"/>
        <label>2</label>
        <note>4Fe-4S-S-AdoMet</note>
    </ligand>
</feature>
<dbReference type="Gene3D" id="3.40.50.12160">
    <property type="entry name" value="Methylthiotransferase, N-terminal domain"/>
    <property type="match status" value="1"/>
</dbReference>
<dbReference type="FunFam" id="3.40.50.12160:FF:000003">
    <property type="entry name" value="CDK5 regulatory subunit-associated protein 1"/>
    <property type="match status" value="1"/>
</dbReference>
<dbReference type="PANTHER" id="PTHR43020:SF2">
    <property type="entry name" value="MITOCHONDRIAL TRNA METHYLTHIOTRANSFERASE CDK5RAP1"/>
    <property type="match status" value="1"/>
</dbReference>
<comment type="subunit">
    <text evidence="13">Monomer.</text>
</comment>
<dbReference type="FunFam" id="3.80.30.20:FF:000001">
    <property type="entry name" value="tRNA-2-methylthio-N(6)-dimethylallyladenosine synthase 2"/>
    <property type="match status" value="1"/>
</dbReference>
<comment type="subcellular location">
    <subcellularLocation>
        <location evidence="13">Cytoplasm</location>
    </subcellularLocation>
</comment>
<evidence type="ECO:0000256" key="4">
    <source>
        <dbReference type="ARBA" id="ARBA00022679"/>
    </source>
</evidence>
<dbReference type="SFLD" id="SFLDG01061">
    <property type="entry name" value="methylthiotransferase"/>
    <property type="match status" value="1"/>
</dbReference>
<keyword evidence="7 13" id="KW-0408">Iron</keyword>
<dbReference type="InterPro" id="IPR013848">
    <property type="entry name" value="Methylthiotransferase_N"/>
</dbReference>
<gene>
    <name evidence="13 17" type="primary">miaB</name>
    <name evidence="18" type="ORF">DQK91_09405</name>
    <name evidence="17" type="ORF">E8L03_17840</name>
</gene>
<accession>A0A6P1ZK06</accession>
<dbReference type="GO" id="GO:0046872">
    <property type="term" value="F:metal ion binding"/>
    <property type="evidence" value="ECO:0007669"/>
    <property type="project" value="UniProtKB-KW"/>
</dbReference>
<evidence type="ECO:0000313" key="17">
    <source>
        <dbReference type="EMBL" id="QJT10663.1"/>
    </source>
</evidence>
<dbReference type="EC" id="2.8.4.3" evidence="9 13"/>
<dbReference type="EMBL" id="CP039543">
    <property type="protein sequence ID" value="QJT10663.1"/>
    <property type="molecule type" value="Genomic_DNA"/>
</dbReference>
<dbReference type="GO" id="GO:0005829">
    <property type="term" value="C:cytosol"/>
    <property type="evidence" value="ECO:0007669"/>
    <property type="project" value="TreeGrafter"/>
</dbReference>
<evidence type="ECO:0000256" key="3">
    <source>
        <dbReference type="ARBA" id="ARBA00022490"/>
    </source>
</evidence>
<dbReference type="Pfam" id="PF04055">
    <property type="entry name" value="Radical_SAM"/>
    <property type="match status" value="1"/>
</dbReference>
<dbReference type="EMBL" id="QMIF01000005">
    <property type="protein sequence ID" value="TVM34109.1"/>
    <property type="molecule type" value="Genomic_DNA"/>
</dbReference>
<keyword evidence="3 13" id="KW-0963">Cytoplasm</keyword>
<dbReference type="NCBIfam" id="TIGR01574">
    <property type="entry name" value="miaB-methiolase"/>
    <property type="match status" value="1"/>
</dbReference>
<dbReference type="AlphaFoldDB" id="A0A6P1ZK06"/>
<evidence type="ECO:0000259" key="16">
    <source>
        <dbReference type="PROSITE" id="PS51918"/>
    </source>
</evidence>
<evidence type="ECO:0000256" key="5">
    <source>
        <dbReference type="ARBA" id="ARBA00022691"/>
    </source>
</evidence>
<sequence length="494" mass="54413">MLSSYYMSQSLPNFHIITFGCQMNVNDSAWLARSLRARGFQETARPEDAGVIILNTCSVRDKPEQKVYSQLGRLRSIFDRNPEAFAAVGGCVAQQLGDSLPKRFPYVRLVFGADGAAMAPQAIERLVREPRLSLSLVDFSEEYAERDTLAGESRDGDISGTAGQAFVSIMQGCDNFCAYCIVPYVRGRQKSRTAASILAECESWVDRGVREVTLLGQNVNSYGQDAAGAGQPTFAELLRQVAAIDGLERLRFTTSHPKDIAPEVVEAFGELETLCPALHLPLQSGSDSILKSMGRKYDRERYMRIVRRLRKVRPGMQITTDLMVGFPGETEEDFLQTLGAMEEADFAQSFSFMYSDRPGVRAARMLDKIPEELKAERLARLQTLQHDLTTRTLANMVGSESLLLIEGVSKKQPESRHNAGTAARKEAASASAGPEFDGVTSACVRGRDPYGHVVNMRLPEECDPESIASGSLARARILMAKKHSLLGELVGEPW</sequence>
<dbReference type="PROSITE" id="PS51449">
    <property type="entry name" value="MTTASE_N"/>
    <property type="match status" value="1"/>
</dbReference>
<evidence type="ECO:0000256" key="13">
    <source>
        <dbReference type="HAMAP-Rule" id="MF_01864"/>
    </source>
</evidence>